<evidence type="ECO:0000256" key="5">
    <source>
        <dbReference type="ARBA" id="ARBA00022692"/>
    </source>
</evidence>
<dbReference type="EMBL" id="JBCDNA010000001">
    <property type="protein sequence ID" value="MEL4454538.1"/>
    <property type="molecule type" value="Genomic_DNA"/>
</dbReference>
<evidence type="ECO:0000256" key="4">
    <source>
        <dbReference type="ARBA" id="ARBA00022452"/>
    </source>
</evidence>
<evidence type="ECO:0000256" key="8">
    <source>
        <dbReference type="SAM" id="SignalP"/>
    </source>
</evidence>
<evidence type="ECO:0000313" key="9">
    <source>
        <dbReference type="EMBL" id="MEL4454538.1"/>
    </source>
</evidence>
<reference evidence="9 10" key="1">
    <citation type="submission" date="2024-04" db="EMBL/GenBank/DDBJ databases">
        <title>whole genome sequencing of Lutimonas vermicola strain IMCC1616.</title>
        <authorList>
            <person name="Bae S.S."/>
        </authorList>
    </citation>
    <scope>NUCLEOTIDE SEQUENCE [LARGE SCALE GENOMIC DNA]</scope>
    <source>
        <strain evidence="9 10">IMCC1616</strain>
    </source>
</reference>
<comment type="subcellular location">
    <subcellularLocation>
        <location evidence="1">Cell outer membrane</location>
    </subcellularLocation>
</comment>
<dbReference type="PANTHER" id="PTHR30026">
    <property type="entry name" value="OUTER MEMBRANE PROTEIN TOLC"/>
    <property type="match status" value="1"/>
</dbReference>
<evidence type="ECO:0000256" key="2">
    <source>
        <dbReference type="ARBA" id="ARBA00007613"/>
    </source>
</evidence>
<evidence type="ECO:0000256" key="6">
    <source>
        <dbReference type="ARBA" id="ARBA00023136"/>
    </source>
</evidence>
<keyword evidence="4" id="KW-1134">Transmembrane beta strand</keyword>
<sequence>MYLFKLNKSFLKGVLVLGTVLMLAQTHAQSSTVISLEEVKTRAKENNNSLKISQQDYALAKGQYESSRAVLLPQIRLSNTSTFTNNPLQAFGFKLLQRDVASADFDPELLNDPGNVENFNTRIELMQPLINVDGWKERKMANLNLEASNLQAQRTEEYIELEAIKTYMQLQLAHKSIEVIKKAKETASQNQIWAKNTYDQGLMQSAAYLDMEVRLAEIEHKLHLARSNFQNVSEYLAFLIGNTDPGVLMPSDELTLDVVGSEDDFTLNSNRKDLLAMQYSIDAQEQMLQSSKMSFIPRANAVANYEWNDASFMGFGANNYMIGLQLSWDIFSGYKNIGKIHQEKALLEKATLKQQKYIQESELEINKAKRQFSDAKKQIELTGLSLTQSKEAFRITDNRFKQGLEKSKDLLFAETKYHEKELEYARAIFNFNFSKVYLNFLTR</sequence>
<keyword evidence="10" id="KW-1185">Reference proteome</keyword>
<dbReference type="Pfam" id="PF02321">
    <property type="entry name" value="OEP"/>
    <property type="match status" value="2"/>
</dbReference>
<evidence type="ECO:0000256" key="1">
    <source>
        <dbReference type="ARBA" id="ARBA00004442"/>
    </source>
</evidence>
<dbReference type="RefSeq" id="WP_342158100.1">
    <property type="nucleotide sequence ID" value="NZ_JBCDNA010000001.1"/>
</dbReference>
<dbReference type="Proteomes" id="UP001474120">
    <property type="component" value="Unassembled WGS sequence"/>
</dbReference>
<name>A0ABU9KWH7_9FLAO</name>
<dbReference type="Gene3D" id="1.20.1600.10">
    <property type="entry name" value="Outer membrane efflux proteins (OEP)"/>
    <property type="match status" value="1"/>
</dbReference>
<keyword evidence="7" id="KW-0998">Cell outer membrane</keyword>
<evidence type="ECO:0000256" key="7">
    <source>
        <dbReference type="ARBA" id="ARBA00023237"/>
    </source>
</evidence>
<dbReference type="PANTHER" id="PTHR30026:SF21">
    <property type="entry name" value="SLR1270 PROTEIN"/>
    <property type="match status" value="1"/>
</dbReference>
<dbReference type="InterPro" id="IPR051906">
    <property type="entry name" value="TolC-like"/>
</dbReference>
<evidence type="ECO:0000256" key="3">
    <source>
        <dbReference type="ARBA" id="ARBA00022448"/>
    </source>
</evidence>
<accession>A0ABU9KWH7</accession>
<evidence type="ECO:0000313" key="10">
    <source>
        <dbReference type="Proteomes" id="UP001474120"/>
    </source>
</evidence>
<keyword evidence="8" id="KW-0732">Signal</keyword>
<comment type="caution">
    <text evidence="9">The sequence shown here is derived from an EMBL/GenBank/DDBJ whole genome shotgun (WGS) entry which is preliminary data.</text>
</comment>
<dbReference type="SUPFAM" id="SSF56954">
    <property type="entry name" value="Outer membrane efflux proteins (OEP)"/>
    <property type="match status" value="1"/>
</dbReference>
<keyword evidence="6" id="KW-0472">Membrane</keyword>
<keyword evidence="5" id="KW-0812">Transmembrane</keyword>
<organism evidence="9 10">
    <name type="scientific">Lutimonas vermicola</name>
    <dbReference type="NCBI Taxonomy" id="414288"/>
    <lineage>
        <taxon>Bacteria</taxon>
        <taxon>Pseudomonadati</taxon>
        <taxon>Bacteroidota</taxon>
        <taxon>Flavobacteriia</taxon>
        <taxon>Flavobacteriales</taxon>
        <taxon>Flavobacteriaceae</taxon>
        <taxon>Lutimonas</taxon>
    </lineage>
</organism>
<gene>
    <name evidence="9" type="ORF">AABB81_01425</name>
</gene>
<feature type="chain" id="PRO_5046552961" evidence="8">
    <location>
        <begin position="29"/>
        <end position="443"/>
    </location>
</feature>
<protein>
    <submittedName>
        <fullName evidence="9">TolC family protein</fullName>
    </submittedName>
</protein>
<comment type="similarity">
    <text evidence="2">Belongs to the outer membrane factor (OMF) (TC 1.B.17) family.</text>
</comment>
<feature type="signal peptide" evidence="8">
    <location>
        <begin position="1"/>
        <end position="28"/>
    </location>
</feature>
<keyword evidence="3" id="KW-0813">Transport</keyword>
<proteinExistence type="inferred from homology"/>
<dbReference type="InterPro" id="IPR003423">
    <property type="entry name" value="OMP_efflux"/>
</dbReference>